<feature type="compositionally biased region" description="Basic and acidic residues" evidence="11">
    <location>
        <begin position="139"/>
        <end position="155"/>
    </location>
</feature>
<evidence type="ECO:0000259" key="12">
    <source>
        <dbReference type="Pfam" id="PF10243"/>
    </source>
</evidence>
<evidence type="ECO:0000256" key="7">
    <source>
        <dbReference type="ARBA" id="ARBA00023273"/>
    </source>
</evidence>
<feature type="domain" description="TRAF3-interacting protein 1 N-terminal" evidence="12">
    <location>
        <begin position="9"/>
        <end position="117"/>
    </location>
</feature>
<evidence type="ECO:0000256" key="11">
    <source>
        <dbReference type="SAM" id="MobiDB-lite"/>
    </source>
</evidence>
<keyword evidence="5 10" id="KW-0175">Coiled coil</keyword>
<dbReference type="InterPro" id="IPR018799">
    <property type="entry name" value="TRAF3IP1"/>
</dbReference>
<dbReference type="InterPro" id="IPR040468">
    <property type="entry name" value="TRAF3IP1_N"/>
</dbReference>
<accession>A0AA85JYP2</accession>
<evidence type="ECO:0000256" key="2">
    <source>
        <dbReference type="ARBA" id="ARBA00004430"/>
    </source>
</evidence>
<dbReference type="Pfam" id="PF10243">
    <property type="entry name" value="MIP-T3"/>
    <property type="match status" value="1"/>
</dbReference>
<reference evidence="15" key="2">
    <citation type="submission" date="2023-11" db="UniProtKB">
        <authorList>
            <consortium name="WormBaseParasite"/>
        </authorList>
    </citation>
    <scope>IDENTIFICATION</scope>
</reference>
<evidence type="ECO:0000256" key="8">
    <source>
        <dbReference type="ARBA" id="ARBA00043971"/>
    </source>
</evidence>
<evidence type="ECO:0000256" key="6">
    <source>
        <dbReference type="ARBA" id="ARBA00023212"/>
    </source>
</evidence>
<feature type="compositionally biased region" description="Polar residues" evidence="11">
    <location>
        <begin position="245"/>
        <end position="261"/>
    </location>
</feature>
<dbReference type="GO" id="GO:0036064">
    <property type="term" value="C:ciliary basal body"/>
    <property type="evidence" value="ECO:0007669"/>
    <property type="project" value="TreeGrafter"/>
</dbReference>
<organism evidence="14 15">
    <name type="scientific">Trichobilharzia regenti</name>
    <name type="common">Nasal bird schistosome</name>
    <dbReference type="NCBI Taxonomy" id="157069"/>
    <lineage>
        <taxon>Eukaryota</taxon>
        <taxon>Metazoa</taxon>
        <taxon>Spiralia</taxon>
        <taxon>Lophotrochozoa</taxon>
        <taxon>Platyhelminthes</taxon>
        <taxon>Trematoda</taxon>
        <taxon>Digenea</taxon>
        <taxon>Strigeidida</taxon>
        <taxon>Schistosomatoidea</taxon>
        <taxon>Schistosomatidae</taxon>
        <taxon>Trichobilharzia</taxon>
    </lineage>
</organism>
<dbReference type="GO" id="GO:0048513">
    <property type="term" value="P:animal organ development"/>
    <property type="evidence" value="ECO:0007669"/>
    <property type="project" value="UniProtKB-ARBA"/>
</dbReference>
<keyword evidence="3" id="KW-0963">Cytoplasm</keyword>
<dbReference type="InterPro" id="IPR041476">
    <property type="entry name" value="TRAF3IP1_C"/>
</dbReference>
<feature type="domain" description="TRAF3-interacting protein 1 C-terminal" evidence="13">
    <location>
        <begin position="371"/>
        <end position="523"/>
    </location>
</feature>
<dbReference type="GO" id="GO:0030992">
    <property type="term" value="C:intraciliary transport particle B"/>
    <property type="evidence" value="ECO:0007669"/>
    <property type="project" value="TreeGrafter"/>
</dbReference>
<dbReference type="FunFam" id="1.10.418.50:FF:000001">
    <property type="entry name" value="TRAF3-interacting protein 1 isoform X1"/>
    <property type="match status" value="1"/>
</dbReference>
<dbReference type="Proteomes" id="UP000050795">
    <property type="component" value="Unassembled WGS sequence"/>
</dbReference>
<protein>
    <recommendedName>
        <fullName evidence="9">TRAF3-interacting protein 1</fullName>
    </recommendedName>
</protein>
<feature type="compositionally biased region" description="Polar residues" evidence="11">
    <location>
        <begin position="197"/>
        <end position="208"/>
    </location>
</feature>
<dbReference type="WBParaSite" id="TREG1_55160.1">
    <property type="protein sequence ID" value="TREG1_55160.1"/>
    <property type="gene ID" value="TREG1_55160"/>
</dbReference>
<dbReference type="GO" id="GO:0070507">
    <property type="term" value="P:regulation of microtubule cytoskeleton organization"/>
    <property type="evidence" value="ECO:0007669"/>
    <property type="project" value="TreeGrafter"/>
</dbReference>
<feature type="compositionally biased region" description="Basic and acidic residues" evidence="11">
    <location>
        <begin position="232"/>
        <end position="244"/>
    </location>
</feature>
<reference evidence="14" key="1">
    <citation type="submission" date="2022-06" db="EMBL/GenBank/DDBJ databases">
        <authorList>
            <person name="Berger JAMES D."/>
            <person name="Berger JAMES D."/>
        </authorList>
    </citation>
    <scope>NUCLEOTIDE SEQUENCE [LARGE SCALE GENOMIC DNA]</scope>
</reference>
<dbReference type="GO" id="GO:0042073">
    <property type="term" value="P:intraciliary transport"/>
    <property type="evidence" value="ECO:0007669"/>
    <property type="project" value="TreeGrafter"/>
</dbReference>
<evidence type="ECO:0000313" key="15">
    <source>
        <dbReference type="WBParaSite" id="TREG1_55160.1"/>
    </source>
</evidence>
<dbReference type="PANTHER" id="PTHR31363">
    <property type="entry name" value="TRAF3-INTERACTING PROTEIN 1"/>
    <property type="match status" value="1"/>
</dbReference>
<evidence type="ECO:0000256" key="9">
    <source>
        <dbReference type="ARBA" id="ARBA00070492"/>
    </source>
</evidence>
<dbReference type="GO" id="GO:0008017">
    <property type="term" value="F:microtubule binding"/>
    <property type="evidence" value="ECO:0007669"/>
    <property type="project" value="InterPro"/>
</dbReference>
<evidence type="ECO:0000256" key="10">
    <source>
        <dbReference type="SAM" id="Coils"/>
    </source>
</evidence>
<feature type="region of interest" description="Disordered" evidence="11">
    <location>
        <begin position="139"/>
        <end position="321"/>
    </location>
</feature>
<keyword evidence="7" id="KW-0966">Cell projection</keyword>
<evidence type="ECO:0000259" key="13">
    <source>
        <dbReference type="Pfam" id="PF17749"/>
    </source>
</evidence>
<dbReference type="InterPro" id="IPR042576">
    <property type="entry name" value="TRAF3IP1_N_sf"/>
</dbReference>
<evidence type="ECO:0000313" key="14">
    <source>
        <dbReference type="Proteomes" id="UP000050795"/>
    </source>
</evidence>
<evidence type="ECO:0000256" key="4">
    <source>
        <dbReference type="ARBA" id="ARBA00022794"/>
    </source>
</evidence>
<dbReference type="PANTHER" id="PTHR31363:SF0">
    <property type="entry name" value="TRAF3-INTERACTING PROTEIN 1"/>
    <property type="match status" value="1"/>
</dbReference>
<comment type="similarity">
    <text evidence="8">Belongs to the TRAF3IP1 family.</text>
</comment>
<feature type="compositionally biased region" description="Basic and acidic residues" evidence="11">
    <location>
        <begin position="165"/>
        <end position="183"/>
    </location>
</feature>
<dbReference type="GO" id="GO:0060271">
    <property type="term" value="P:cilium assembly"/>
    <property type="evidence" value="ECO:0007669"/>
    <property type="project" value="TreeGrafter"/>
</dbReference>
<sequence length="531" mass="59882">MTDVDIKIIKRTQETLGKIIKKPVLTEKLLGRPPFRFLHDICTAVIRTTGLMKGLYNQEELNADNVKDKDKKLAFLQKLVDFLAVVHGRPIPIRIMSIVAGKEAEKTNEMLCLLAEAVNKGVNNEDCVARVLQGNLNQKLDRKQESEGKQQKEKPNTVQSTMDSQKNEVRKNRREDNRDDIKNTRSGGGSLADSDKSFGTSKKTTAETVSAEKGDNGRETRMSQDANSRVASRCESRTLDKSQEESSTAIPSNSEISSQQSLKHRPVSAKGQRVIKDAPPDTKISVNQGENKPEPVSNPRLAPPRPKRSTDLGVGDSPKQTGMMAGLIISESQQDTDEDENEDSKFVIEEIVSGISGEISTNQWNNKIESEENQEHGGLVTKILQSKKEFEDANLINKEKSKLQTKGSNEMAKECEKALLEKEINRLCNSLQSLSRSAIPLSKLMDFIQEDLETMQQEFERWRNENYSLKSQLKQQESLTQSCIEPLKAQLEELEQFEKEKERAIAKCKTKILHNNERIENLLFRSLEKVF</sequence>
<feature type="coiled-coil region" evidence="10">
    <location>
        <begin position="417"/>
        <end position="511"/>
    </location>
</feature>
<keyword evidence="4" id="KW-0970">Cilium biogenesis/degradation</keyword>
<comment type="subcellular location">
    <subcellularLocation>
        <location evidence="2">Cytoplasm</location>
        <location evidence="2">Cytoskeleton</location>
        <location evidence="2">Cilium axoneme</location>
    </subcellularLocation>
    <subcellularLocation>
        <location evidence="1">Cytoplasm</location>
        <location evidence="1">Cytoskeleton</location>
        <location evidence="1">Cilium basal body</location>
    </subcellularLocation>
</comment>
<evidence type="ECO:0000256" key="1">
    <source>
        <dbReference type="ARBA" id="ARBA00004120"/>
    </source>
</evidence>
<dbReference type="AlphaFoldDB" id="A0AA85JYP2"/>
<keyword evidence="14" id="KW-1185">Reference proteome</keyword>
<evidence type="ECO:0000256" key="5">
    <source>
        <dbReference type="ARBA" id="ARBA00023054"/>
    </source>
</evidence>
<dbReference type="GO" id="GO:0048731">
    <property type="term" value="P:system development"/>
    <property type="evidence" value="ECO:0007669"/>
    <property type="project" value="UniProtKB-ARBA"/>
</dbReference>
<feature type="compositionally biased region" description="Basic and acidic residues" evidence="11">
    <location>
        <begin position="210"/>
        <end position="222"/>
    </location>
</feature>
<proteinExistence type="inferred from homology"/>
<dbReference type="Pfam" id="PF17749">
    <property type="entry name" value="MIP-T3_C"/>
    <property type="match status" value="1"/>
</dbReference>
<evidence type="ECO:0000256" key="3">
    <source>
        <dbReference type="ARBA" id="ARBA00022490"/>
    </source>
</evidence>
<dbReference type="Gene3D" id="1.10.418.50">
    <property type="entry name" value="Microtubule-binding protein MIP-T3"/>
    <property type="match status" value="1"/>
</dbReference>
<keyword evidence="6" id="KW-0206">Cytoskeleton</keyword>
<name>A0AA85JYP2_TRIRE</name>
<dbReference type="GO" id="GO:0005930">
    <property type="term" value="C:axoneme"/>
    <property type="evidence" value="ECO:0007669"/>
    <property type="project" value="UniProtKB-SubCell"/>
</dbReference>